<organism evidence="1 2">
    <name type="scientific">Clostridium estertheticum</name>
    <dbReference type="NCBI Taxonomy" id="238834"/>
    <lineage>
        <taxon>Bacteria</taxon>
        <taxon>Bacillati</taxon>
        <taxon>Bacillota</taxon>
        <taxon>Clostridia</taxon>
        <taxon>Eubacteriales</taxon>
        <taxon>Clostridiaceae</taxon>
        <taxon>Clostridium</taxon>
    </lineage>
</organism>
<gene>
    <name evidence="1" type="ORF">E4V82_15000</name>
</gene>
<dbReference type="RefSeq" id="WP_152752910.1">
    <property type="nucleotide sequence ID" value="NZ_SPSE01000036.1"/>
</dbReference>
<dbReference type="EMBL" id="SPSF01000035">
    <property type="protein sequence ID" value="MPQ63414.1"/>
    <property type="molecule type" value="Genomic_DNA"/>
</dbReference>
<protein>
    <submittedName>
        <fullName evidence="1">Uncharacterized protein</fullName>
    </submittedName>
</protein>
<reference evidence="1 2" key="1">
    <citation type="journal article" date="2019" name="Lett. Appl. Microbiol.">
        <title>A case of 'blown pack' spoilage of vacuum-packaged pork likely associated with Clostridium estertheticum in Canada.</title>
        <authorList>
            <person name="Zhang P."/>
            <person name="Ward P."/>
            <person name="McMullen L.M."/>
            <person name="Yang X."/>
        </authorList>
    </citation>
    <scope>NUCLEOTIDE SEQUENCE [LARGE SCALE GENOMIC DNA]</scope>
    <source>
        <strain evidence="1 2">MA19</strain>
    </source>
</reference>
<sequence>MIIEDSNSDDIDMIEEYDMVPLQSMMYGYDQMNMMSNMGMPVGYMQDINSNMETNQYRGINPWVGMGQFNYARSMNEFNQLGRMYRNEAMEDYDELNKNKSYIDKYQDQPYIPSMTASPSIQYNEVDSIVKRIEKYNPAIFRRLTRYGNPYVEAREIVSRIVKVSLMYRDE</sequence>
<accession>A0A5N7J3V0</accession>
<evidence type="ECO:0000313" key="2">
    <source>
        <dbReference type="Proteomes" id="UP000342249"/>
    </source>
</evidence>
<evidence type="ECO:0000313" key="1">
    <source>
        <dbReference type="EMBL" id="MPQ63414.1"/>
    </source>
</evidence>
<comment type="caution">
    <text evidence="1">The sequence shown here is derived from an EMBL/GenBank/DDBJ whole genome shotgun (WGS) entry which is preliminary data.</text>
</comment>
<name>A0A5N7J3V0_9CLOT</name>
<proteinExistence type="predicted"/>
<dbReference type="AlphaFoldDB" id="A0A5N7J3V0"/>
<dbReference type="Proteomes" id="UP000342249">
    <property type="component" value="Unassembled WGS sequence"/>
</dbReference>